<dbReference type="InterPro" id="IPR036523">
    <property type="entry name" value="SurE-like_sf"/>
</dbReference>
<dbReference type="STRING" id="2282107.A0A286US85"/>
<proteinExistence type="predicted"/>
<dbReference type="InterPro" id="IPR027746">
    <property type="entry name" value="TTL"/>
</dbReference>
<dbReference type="Proteomes" id="UP000217199">
    <property type="component" value="Unassembled WGS sequence"/>
</dbReference>
<dbReference type="OrthoDB" id="202825at2759"/>
<dbReference type="Gene3D" id="3.40.1210.10">
    <property type="entry name" value="Survival protein SurE-like phosphatase/nucleotidase"/>
    <property type="match status" value="1"/>
</dbReference>
<dbReference type="AlphaFoldDB" id="A0A286US85"/>
<name>A0A286US85_9AGAM</name>
<sequence>MDRKPRVLLTNDDGPPGIDSPYVFGFAKHLALDLGWDVKVVIPSSQKSWIGKAYQIKEITKGRYYYPRDPDGHGDVSHVSRPLKRDEGEFAEWILLDGTPATCANIGLHNIYKDGIDLVVSGPNLGRNSSAAFALSSGTIGAALSSSLSRCRAVAISYGTVQHPVPKELFQPAHVLGGKIIQALLRDWGVDKDGIRNNEVDLYNVNIPMIDNLLEQENGGPEKQMPIVWTSIWRNAYGSLFKPHTLEQSNAEVPAGGPDARITASRSSPGDGVPQNSVPDISETKTPTKTPSPPGPSDHKHGYEFHSHAPELVFKFAPDMSGLIGRRVKAPPGSDAWAIERGWVSVTPLRATFAEPSLDWDDKSTAIVDECANNPQLSDIIPGNLDPGVRFFKL</sequence>
<feature type="region of interest" description="Disordered" evidence="1">
    <location>
        <begin position="249"/>
        <end position="304"/>
    </location>
</feature>
<evidence type="ECO:0000256" key="1">
    <source>
        <dbReference type="SAM" id="MobiDB-lite"/>
    </source>
</evidence>
<gene>
    <name evidence="3" type="ORF">PNOK_0239400</name>
</gene>
<evidence type="ECO:0000259" key="2">
    <source>
        <dbReference type="Pfam" id="PF01975"/>
    </source>
</evidence>
<accession>A0A286US85</accession>
<feature type="compositionally biased region" description="Polar residues" evidence="1">
    <location>
        <begin position="264"/>
        <end position="279"/>
    </location>
</feature>
<dbReference type="EMBL" id="NBII01000002">
    <property type="protein sequence ID" value="PAV22437.1"/>
    <property type="molecule type" value="Genomic_DNA"/>
</dbReference>
<comment type="caution">
    <text evidence="3">The sequence shown here is derived from an EMBL/GenBank/DDBJ whole genome shotgun (WGS) entry which is preliminary data.</text>
</comment>
<dbReference type="PANTHER" id="PTHR47551:SF1">
    <property type="entry name" value="TUBULIN--TYROSINE LIGASE PBY1-RELATED"/>
    <property type="match status" value="1"/>
</dbReference>
<dbReference type="InParanoid" id="A0A286US85"/>
<evidence type="ECO:0000313" key="3">
    <source>
        <dbReference type="EMBL" id="PAV22437.1"/>
    </source>
</evidence>
<dbReference type="GO" id="GO:0016787">
    <property type="term" value="F:hydrolase activity"/>
    <property type="evidence" value="ECO:0007669"/>
    <property type="project" value="InterPro"/>
</dbReference>
<dbReference type="InterPro" id="IPR002828">
    <property type="entry name" value="SurE-like_Pase/nucleotidase"/>
</dbReference>
<dbReference type="SUPFAM" id="SSF64167">
    <property type="entry name" value="SurE-like"/>
    <property type="match status" value="1"/>
</dbReference>
<reference evidence="3 4" key="1">
    <citation type="journal article" date="2017" name="Mol. Ecol.">
        <title>Comparative and population genomic landscape of Phellinus noxius: A hypervariable fungus causing root rot in trees.</title>
        <authorList>
            <person name="Chung C.L."/>
            <person name="Lee T.J."/>
            <person name="Akiba M."/>
            <person name="Lee H.H."/>
            <person name="Kuo T.H."/>
            <person name="Liu D."/>
            <person name="Ke H.M."/>
            <person name="Yokoi T."/>
            <person name="Roa M.B."/>
            <person name="Lu M.J."/>
            <person name="Chang Y.Y."/>
            <person name="Ann P.J."/>
            <person name="Tsai J.N."/>
            <person name="Chen C.Y."/>
            <person name="Tzean S.S."/>
            <person name="Ota Y."/>
            <person name="Hattori T."/>
            <person name="Sahashi N."/>
            <person name="Liou R.F."/>
            <person name="Kikuchi T."/>
            <person name="Tsai I.J."/>
        </authorList>
    </citation>
    <scope>NUCLEOTIDE SEQUENCE [LARGE SCALE GENOMIC DNA]</scope>
    <source>
        <strain evidence="3 4">FFPRI411160</strain>
    </source>
</reference>
<feature type="domain" description="Survival protein SurE-like phosphatase/nucleotidase" evidence="2">
    <location>
        <begin position="7"/>
        <end position="236"/>
    </location>
</feature>
<dbReference type="Pfam" id="PF01975">
    <property type="entry name" value="SurE"/>
    <property type="match status" value="1"/>
</dbReference>
<protein>
    <submittedName>
        <fullName evidence="3">Sure</fullName>
    </submittedName>
</protein>
<dbReference type="PANTHER" id="PTHR47551">
    <property type="entry name" value="TUBULIN--TYROSINE LIGASE PBY1-RELATED"/>
    <property type="match status" value="1"/>
</dbReference>
<keyword evidence="4" id="KW-1185">Reference proteome</keyword>
<dbReference type="GO" id="GO:0000932">
    <property type="term" value="C:P-body"/>
    <property type="evidence" value="ECO:0007669"/>
    <property type="project" value="TreeGrafter"/>
</dbReference>
<dbReference type="NCBIfam" id="TIGR00087">
    <property type="entry name" value="surE"/>
    <property type="match status" value="1"/>
</dbReference>
<organism evidence="3 4">
    <name type="scientific">Pyrrhoderma noxium</name>
    <dbReference type="NCBI Taxonomy" id="2282107"/>
    <lineage>
        <taxon>Eukaryota</taxon>
        <taxon>Fungi</taxon>
        <taxon>Dikarya</taxon>
        <taxon>Basidiomycota</taxon>
        <taxon>Agaricomycotina</taxon>
        <taxon>Agaricomycetes</taxon>
        <taxon>Hymenochaetales</taxon>
        <taxon>Hymenochaetaceae</taxon>
        <taxon>Pyrrhoderma</taxon>
    </lineage>
</organism>
<evidence type="ECO:0000313" key="4">
    <source>
        <dbReference type="Proteomes" id="UP000217199"/>
    </source>
</evidence>